<accession>K2RB87</accession>
<dbReference type="PATRIC" id="fig|1204725.3.peg.1535"/>
<name>K2RB87_METFP</name>
<dbReference type="AlphaFoldDB" id="K2RB87"/>
<dbReference type="Proteomes" id="UP000007360">
    <property type="component" value="Unassembled WGS sequence"/>
</dbReference>
<evidence type="ECO:0000313" key="1">
    <source>
        <dbReference type="EMBL" id="EKF85589.1"/>
    </source>
</evidence>
<protein>
    <submittedName>
        <fullName evidence="1">Uncharacterized protein</fullName>
    </submittedName>
</protein>
<comment type="caution">
    <text evidence="1">The sequence shown here is derived from an EMBL/GenBank/DDBJ whole genome shotgun (WGS) entry which is preliminary data.</text>
</comment>
<evidence type="ECO:0000313" key="2">
    <source>
        <dbReference type="Proteomes" id="UP000007360"/>
    </source>
</evidence>
<reference evidence="1 2" key="1">
    <citation type="journal article" date="2012" name="J. Bacteriol.">
        <title>Draft genome sequence of Methanobacterium formicicum DSM 3637, an archaebacterium isolated from the methane producer amoeba Pelomyxa palustris.</title>
        <authorList>
            <person name="Gutierrez G."/>
        </authorList>
    </citation>
    <scope>NUCLEOTIDE SEQUENCE [LARGE SCALE GENOMIC DNA]</scope>
    <source>
        <strain evidence="2">DSM 3637 / PP1</strain>
    </source>
</reference>
<keyword evidence="2" id="KW-1185">Reference proteome</keyword>
<proteinExistence type="predicted"/>
<sequence length="298" mass="33410">MEQKYLKNEYRAYKSLISKNRRQLMVFLNHLTADSRVKQPIMANDWDEGCCSVIVQVTNNHNVVAFRRDAKFPAELIITQKYFHGKKAAVEYKINGGLFYHTVITDNGWIIASGGIGTIRNHELMSLAGQIMENGTINQDSMEKAQSILRSMCVGHFLIKSPDNYVGSAICCKNTSLTKLFKMKDGDFVSVPNAPQFYRDGNFTEFNSDPLAAAARIAGTDLWGVNRRNVIFQDVEKNPDNTLIQVWASFDNGSLIDRNEGKGGPDNIQFLKNPLIPGENLPIIPEMTKIGDINLMEG</sequence>
<organism evidence="1 2">
    <name type="scientific">Methanobacterium formicicum (strain DSM 3637 / PP1)</name>
    <dbReference type="NCBI Taxonomy" id="1204725"/>
    <lineage>
        <taxon>Archaea</taxon>
        <taxon>Methanobacteriati</taxon>
        <taxon>Methanobacteriota</taxon>
        <taxon>Methanomada group</taxon>
        <taxon>Methanobacteria</taxon>
        <taxon>Methanobacteriales</taxon>
        <taxon>Methanobacteriaceae</taxon>
        <taxon>Methanobacterium</taxon>
    </lineage>
</organism>
<gene>
    <name evidence="1" type="ORF">A994_07651</name>
</gene>
<dbReference type="RefSeq" id="WP_004030840.1">
    <property type="nucleotide sequence ID" value="NZ_AMPO01000006.1"/>
</dbReference>
<dbReference type="EMBL" id="AMPO01000006">
    <property type="protein sequence ID" value="EKF85589.1"/>
    <property type="molecule type" value="Genomic_DNA"/>
</dbReference>